<evidence type="ECO:0008006" key="3">
    <source>
        <dbReference type="Google" id="ProtNLM"/>
    </source>
</evidence>
<dbReference type="AlphaFoldDB" id="A0A1F6BWJ8"/>
<dbReference type="SUPFAM" id="SSF56281">
    <property type="entry name" value="Metallo-hydrolase/oxidoreductase"/>
    <property type="match status" value="1"/>
</dbReference>
<evidence type="ECO:0000313" key="2">
    <source>
        <dbReference type="Proteomes" id="UP000176996"/>
    </source>
</evidence>
<dbReference type="InterPro" id="IPR036866">
    <property type="entry name" value="RibonucZ/Hydroxyglut_hydro"/>
</dbReference>
<comment type="caution">
    <text evidence="1">The sequence shown here is derived from an EMBL/GenBank/DDBJ whole genome shotgun (WGS) entry which is preliminary data.</text>
</comment>
<protein>
    <recommendedName>
        <fullName evidence="3">Zn-dependent hydrolase</fullName>
    </recommendedName>
</protein>
<dbReference type="PANTHER" id="PTHR42967">
    <property type="entry name" value="METAL DEPENDENT HYDROLASE"/>
    <property type="match status" value="1"/>
</dbReference>
<organism evidence="1 2">
    <name type="scientific">Candidatus Jorgensenbacteria bacterium RIFCSPLOWO2_01_FULL_45_25b</name>
    <dbReference type="NCBI Taxonomy" id="1798471"/>
    <lineage>
        <taxon>Bacteria</taxon>
        <taxon>Candidatus Joergenseniibacteriota</taxon>
    </lineage>
</organism>
<proteinExistence type="predicted"/>
<dbReference type="STRING" id="1798471.A3A21_04075"/>
<name>A0A1F6BWJ8_9BACT</name>
<dbReference type="Pfam" id="PF13483">
    <property type="entry name" value="Lactamase_B_3"/>
    <property type="match status" value="1"/>
</dbReference>
<dbReference type="EMBL" id="MFKK01000013">
    <property type="protein sequence ID" value="OGG41301.1"/>
    <property type="molecule type" value="Genomic_DNA"/>
</dbReference>
<sequence length="195" mass="21988">MVITYQGENYFRIQSGSFTVLIDPINSRSFKGANIILNTLKPPLVEHGEEEKEEYLWIENGGEYETDGMRIYGWGADNENKKTVTAYLFELEDIRVGVLGHLHHEPTPELISKLEEIDILILPGGGSPYISEANAAKLVREIEPGIVIPSLFTKEPKKFFAELSQSPKEEEKLVVKKKDIKEEGMVIAYLANPKP</sequence>
<reference evidence="1 2" key="1">
    <citation type="journal article" date="2016" name="Nat. Commun.">
        <title>Thousands of microbial genomes shed light on interconnected biogeochemical processes in an aquifer system.</title>
        <authorList>
            <person name="Anantharaman K."/>
            <person name="Brown C.T."/>
            <person name="Hug L.A."/>
            <person name="Sharon I."/>
            <person name="Castelle C.J."/>
            <person name="Probst A.J."/>
            <person name="Thomas B.C."/>
            <person name="Singh A."/>
            <person name="Wilkins M.J."/>
            <person name="Karaoz U."/>
            <person name="Brodie E.L."/>
            <person name="Williams K.H."/>
            <person name="Hubbard S.S."/>
            <person name="Banfield J.F."/>
        </authorList>
    </citation>
    <scope>NUCLEOTIDE SEQUENCE [LARGE SCALE GENOMIC DNA]</scope>
</reference>
<dbReference type="Gene3D" id="3.60.15.10">
    <property type="entry name" value="Ribonuclease Z/Hydroxyacylglutathione hydrolase-like"/>
    <property type="match status" value="1"/>
</dbReference>
<dbReference type="Proteomes" id="UP000176996">
    <property type="component" value="Unassembled WGS sequence"/>
</dbReference>
<evidence type="ECO:0000313" key="1">
    <source>
        <dbReference type="EMBL" id="OGG41301.1"/>
    </source>
</evidence>
<accession>A0A1F6BWJ8</accession>
<gene>
    <name evidence="1" type="ORF">A3A21_04075</name>
</gene>
<dbReference type="PANTHER" id="PTHR42967:SF1">
    <property type="entry name" value="MBL FOLD METALLO-HYDROLASE"/>
    <property type="match status" value="1"/>
</dbReference>